<organism evidence="1 2">
    <name type="scientific">Tanacetum coccineum</name>
    <dbReference type="NCBI Taxonomy" id="301880"/>
    <lineage>
        <taxon>Eukaryota</taxon>
        <taxon>Viridiplantae</taxon>
        <taxon>Streptophyta</taxon>
        <taxon>Embryophyta</taxon>
        <taxon>Tracheophyta</taxon>
        <taxon>Spermatophyta</taxon>
        <taxon>Magnoliopsida</taxon>
        <taxon>eudicotyledons</taxon>
        <taxon>Gunneridae</taxon>
        <taxon>Pentapetalae</taxon>
        <taxon>asterids</taxon>
        <taxon>campanulids</taxon>
        <taxon>Asterales</taxon>
        <taxon>Asteraceae</taxon>
        <taxon>Asteroideae</taxon>
        <taxon>Anthemideae</taxon>
        <taxon>Anthemidinae</taxon>
        <taxon>Tanacetum</taxon>
    </lineage>
</organism>
<name>A0ABQ4XDM3_9ASTR</name>
<accession>A0ABQ4XDM3</accession>
<protein>
    <submittedName>
        <fullName evidence="1">Uncharacterized protein</fullName>
    </submittedName>
</protein>
<proteinExistence type="predicted"/>
<evidence type="ECO:0000313" key="2">
    <source>
        <dbReference type="Proteomes" id="UP001151760"/>
    </source>
</evidence>
<reference evidence="1" key="2">
    <citation type="submission" date="2022-01" db="EMBL/GenBank/DDBJ databases">
        <authorList>
            <person name="Yamashiro T."/>
            <person name="Shiraishi A."/>
            <person name="Satake H."/>
            <person name="Nakayama K."/>
        </authorList>
    </citation>
    <scope>NUCLEOTIDE SEQUENCE</scope>
</reference>
<keyword evidence="2" id="KW-1185">Reference proteome</keyword>
<comment type="caution">
    <text evidence="1">The sequence shown here is derived from an EMBL/GenBank/DDBJ whole genome shotgun (WGS) entry which is preliminary data.</text>
</comment>
<dbReference type="Proteomes" id="UP001151760">
    <property type="component" value="Unassembled WGS sequence"/>
</dbReference>
<gene>
    <name evidence="1" type="ORF">Tco_0677632</name>
</gene>
<evidence type="ECO:0000313" key="1">
    <source>
        <dbReference type="EMBL" id="GJS63068.1"/>
    </source>
</evidence>
<reference evidence="1" key="1">
    <citation type="journal article" date="2022" name="Int. J. Mol. Sci.">
        <title>Draft Genome of Tanacetum Coccineum: Genomic Comparison of Closely Related Tanacetum-Family Plants.</title>
        <authorList>
            <person name="Yamashiro T."/>
            <person name="Shiraishi A."/>
            <person name="Nakayama K."/>
            <person name="Satake H."/>
        </authorList>
    </citation>
    <scope>NUCLEOTIDE SEQUENCE</scope>
</reference>
<dbReference type="EMBL" id="BQNB010009404">
    <property type="protein sequence ID" value="GJS63068.1"/>
    <property type="molecule type" value="Genomic_DNA"/>
</dbReference>
<sequence length="131" mass="14465">MAFYCILELNTAYRGCLAWSWYGYGVSDLLDMAYRAPPVRCILLLGYGVLSYSGTVYCTSWVRLIELPGYGVLSFLGTDQAMVLSSSKYLDTALKIGYGVTDAFGYAVTMTWQVYAVTDVFGYGVMDVVIS</sequence>